<evidence type="ECO:0000256" key="4">
    <source>
        <dbReference type="RuleBase" id="RU000363"/>
    </source>
</evidence>
<dbReference type="GeneID" id="34616325"/>
<sequence>MQWLVTGCSTGLGLDLARAILQAGHSCIATSRSKSTNPSAVLEIESLGGVWAELDVTAPDAESVVLSLVREHGGVDVLVNNAGYALGGVVETFNIDSGRALMETNFFGPARLIQSLLPSMTSRGTGVIVNISSAEFWHPHPGTAFYAATKFAIEGFSEALAAEVLPLGIRVLIVEPGAMRTHFIHPHKVGLSPLPAAYVGTPADTVLKVIISAHGLEGVDPRQAAQAVVREVTAGPSRGRECSLRMPLGGESVTLTKARGEGFSRLAAAVAAEDVKCDFA</sequence>
<dbReference type="Gene3D" id="3.40.50.720">
    <property type="entry name" value="NAD(P)-binding Rossmann-like Domain"/>
    <property type="match status" value="1"/>
</dbReference>
<dbReference type="GO" id="GO:0016491">
    <property type="term" value="F:oxidoreductase activity"/>
    <property type="evidence" value="ECO:0007669"/>
    <property type="project" value="UniProtKB-KW"/>
</dbReference>
<dbReference type="InterPro" id="IPR036291">
    <property type="entry name" value="NAD(P)-bd_dom_sf"/>
</dbReference>
<accession>A0A1L9SAK6</accession>
<dbReference type="InterPro" id="IPR020904">
    <property type="entry name" value="Sc_DH/Rdtase_CS"/>
</dbReference>
<keyword evidence="2" id="KW-0521">NADP</keyword>
<dbReference type="STRING" id="1073090.A0A1L9SAK6"/>
<dbReference type="OrthoDB" id="1274115at2759"/>
<proteinExistence type="inferred from homology"/>
<gene>
    <name evidence="5" type="ORF">ASPZODRAFT_72793</name>
</gene>
<dbReference type="SUPFAM" id="SSF51735">
    <property type="entry name" value="NAD(P)-binding Rossmann-fold domains"/>
    <property type="match status" value="1"/>
</dbReference>
<dbReference type="InterPro" id="IPR002347">
    <property type="entry name" value="SDR_fam"/>
</dbReference>
<evidence type="ECO:0000256" key="1">
    <source>
        <dbReference type="ARBA" id="ARBA00006484"/>
    </source>
</evidence>
<dbReference type="PRINTS" id="PR00081">
    <property type="entry name" value="GDHRDH"/>
</dbReference>
<dbReference type="PRINTS" id="PR00080">
    <property type="entry name" value="SDRFAMILY"/>
</dbReference>
<keyword evidence="6" id="KW-1185">Reference proteome</keyword>
<dbReference type="PROSITE" id="PS00061">
    <property type="entry name" value="ADH_SHORT"/>
    <property type="match status" value="1"/>
</dbReference>
<dbReference type="VEuPathDB" id="FungiDB:ASPZODRAFT_72793"/>
<evidence type="ECO:0000313" key="5">
    <source>
        <dbReference type="EMBL" id="OJJ44171.1"/>
    </source>
</evidence>
<dbReference type="Pfam" id="PF00106">
    <property type="entry name" value="adh_short"/>
    <property type="match status" value="1"/>
</dbReference>
<evidence type="ECO:0000256" key="3">
    <source>
        <dbReference type="ARBA" id="ARBA00023002"/>
    </source>
</evidence>
<dbReference type="RefSeq" id="XP_022578681.1">
    <property type="nucleotide sequence ID" value="XM_022729861.1"/>
</dbReference>
<comment type="similarity">
    <text evidence="1 4">Belongs to the short-chain dehydrogenases/reductases (SDR) family.</text>
</comment>
<dbReference type="PANTHER" id="PTHR43976:SF16">
    <property type="entry name" value="SHORT-CHAIN DEHYDROGENASE_REDUCTASE FAMILY PROTEIN"/>
    <property type="match status" value="1"/>
</dbReference>
<dbReference type="PANTHER" id="PTHR43976">
    <property type="entry name" value="SHORT CHAIN DEHYDROGENASE"/>
    <property type="match status" value="1"/>
</dbReference>
<dbReference type="Proteomes" id="UP000184188">
    <property type="component" value="Unassembled WGS sequence"/>
</dbReference>
<evidence type="ECO:0000313" key="6">
    <source>
        <dbReference type="Proteomes" id="UP000184188"/>
    </source>
</evidence>
<evidence type="ECO:0000256" key="2">
    <source>
        <dbReference type="ARBA" id="ARBA00022857"/>
    </source>
</evidence>
<organism evidence="5 6">
    <name type="scientific">Penicilliopsis zonata CBS 506.65</name>
    <dbReference type="NCBI Taxonomy" id="1073090"/>
    <lineage>
        <taxon>Eukaryota</taxon>
        <taxon>Fungi</taxon>
        <taxon>Dikarya</taxon>
        <taxon>Ascomycota</taxon>
        <taxon>Pezizomycotina</taxon>
        <taxon>Eurotiomycetes</taxon>
        <taxon>Eurotiomycetidae</taxon>
        <taxon>Eurotiales</taxon>
        <taxon>Aspergillaceae</taxon>
        <taxon>Penicilliopsis</taxon>
    </lineage>
</organism>
<keyword evidence="3" id="KW-0560">Oxidoreductase</keyword>
<reference evidence="6" key="1">
    <citation type="journal article" date="2017" name="Genome Biol.">
        <title>Comparative genomics reveals high biological diversity and specific adaptations in the industrially and medically important fungal genus Aspergillus.</title>
        <authorList>
            <person name="de Vries R.P."/>
            <person name="Riley R."/>
            <person name="Wiebenga A."/>
            <person name="Aguilar-Osorio G."/>
            <person name="Amillis S."/>
            <person name="Uchima C.A."/>
            <person name="Anderluh G."/>
            <person name="Asadollahi M."/>
            <person name="Askin M."/>
            <person name="Barry K."/>
            <person name="Battaglia E."/>
            <person name="Bayram O."/>
            <person name="Benocci T."/>
            <person name="Braus-Stromeyer S.A."/>
            <person name="Caldana C."/>
            <person name="Canovas D."/>
            <person name="Cerqueira G.C."/>
            <person name="Chen F."/>
            <person name="Chen W."/>
            <person name="Choi C."/>
            <person name="Clum A."/>
            <person name="Dos Santos R.A."/>
            <person name="Damasio A.R."/>
            <person name="Diallinas G."/>
            <person name="Emri T."/>
            <person name="Fekete E."/>
            <person name="Flipphi M."/>
            <person name="Freyberg S."/>
            <person name="Gallo A."/>
            <person name="Gournas C."/>
            <person name="Habgood R."/>
            <person name="Hainaut M."/>
            <person name="Harispe M.L."/>
            <person name="Henrissat B."/>
            <person name="Hilden K.S."/>
            <person name="Hope R."/>
            <person name="Hossain A."/>
            <person name="Karabika E."/>
            <person name="Karaffa L."/>
            <person name="Karanyi Z."/>
            <person name="Krasevec N."/>
            <person name="Kuo A."/>
            <person name="Kusch H."/>
            <person name="LaButti K."/>
            <person name="Lagendijk E.L."/>
            <person name="Lapidus A."/>
            <person name="Levasseur A."/>
            <person name="Lindquist E."/>
            <person name="Lipzen A."/>
            <person name="Logrieco A.F."/>
            <person name="MacCabe A."/>
            <person name="Maekelae M.R."/>
            <person name="Malavazi I."/>
            <person name="Melin P."/>
            <person name="Meyer V."/>
            <person name="Mielnichuk N."/>
            <person name="Miskei M."/>
            <person name="Molnar A.P."/>
            <person name="Mule G."/>
            <person name="Ngan C.Y."/>
            <person name="Orejas M."/>
            <person name="Orosz E."/>
            <person name="Ouedraogo J.P."/>
            <person name="Overkamp K.M."/>
            <person name="Park H.-S."/>
            <person name="Perrone G."/>
            <person name="Piumi F."/>
            <person name="Punt P.J."/>
            <person name="Ram A.F."/>
            <person name="Ramon A."/>
            <person name="Rauscher S."/>
            <person name="Record E."/>
            <person name="Riano-Pachon D.M."/>
            <person name="Robert V."/>
            <person name="Roehrig J."/>
            <person name="Ruller R."/>
            <person name="Salamov A."/>
            <person name="Salih N.S."/>
            <person name="Samson R.A."/>
            <person name="Sandor E."/>
            <person name="Sanguinetti M."/>
            <person name="Schuetze T."/>
            <person name="Sepcic K."/>
            <person name="Shelest E."/>
            <person name="Sherlock G."/>
            <person name="Sophianopoulou V."/>
            <person name="Squina F.M."/>
            <person name="Sun H."/>
            <person name="Susca A."/>
            <person name="Todd R.B."/>
            <person name="Tsang A."/>
            <person name="Unkles S.E."/>
            <person name="van de Wiele N."/>
            <person name="van Rossen-Uffink D."/>
            <person name="Oliveira J.V."/>
            <person name="Vesth T.C."/>
            <person name="Visser J."/>
            <person name="Yu J.-H."/>
            <person name="Zhou M."/>
            <person name="Andersen M.R."/>
            <person name="Archer D.B."/>
            <person name="Baker S.E."/>
            <person name="Benoit I."/>
            <person name="Brakhage A.A."/>
            <person name="Braus G.H."/>
            <person name="Fischer R."/>
            <person name="Frisvad J.C."/>
            <person name="Goldman G.H."/>
            <person name="Houbraken J."/>
            <person name="Oakley B."/>
            <person name="Pocsi I."/>
            <person name="Scazzocchio C."/>
            <person name="Seiboth B."/>
            <person name="vanKuyk P.A."/>
            <person name="Wortman J."/>
            <person name="Dyer P.S."/>
            <person name="Grigoriev I.V."/>
        </authorList>
    </citation>
    <scope>NUCLEOTIDE SEQUENCE [LARGE SCALE GENOMIC DNA]</scope>
    <source>
        <strain evidence="6">CBS 506.65</strain>
    </source>
</reference>
<dbReference type="InterPro" id="IPR051911">
    <property type="entry name" value="SDR_oxidoreductase"/>
</dbReference>
<name>A0A1L9SAK6_9EURO</name>
<dbReference type="EMBL" id="KV878349">
    <property type="protein sequence ID" value="OJJ44171.1"/>
    <property type="molecule type" value="Genomic_DNA"/>
</dbReference>
<dbReference type="AlphaFoldDB" id="A0A1L9SAK6"/>
<protein>
    <submittedName>
        <fullName evidence="5">Uncharacterized protein</fullName>
    </submittedName>
</protein>